<reference evidence="12" key="1">
    <citation type="submission" date="2013-08" db="EMBL/GenBank/DDBJ databases">
        <authorList>
            <person name="Mendez C."/>
            <person name="Richter M."/>
            <person name="Ferrer M."/>
            <person name="Sanchez J."/>
        </authorList>
    </citation>
    <scope>NUCLEOTIDE SEQUENCE</scope>
</reference>
<dbReference type="NCBIfam" id="NF008820">
    <property type="entry name" value="PRK11866.1"/>
    <property type="match status" value="1"/>
</dbReference>
<proteinExistence type="predicted"/>
<reference evidence="12" key="2">
    <citation type="journal article" date="2014" name="ISME J.">
        <title>Microbial stratification in low pH oxic and suboxic macroscopic growths along an acid mine drainage.</title>
        <authorList>
            <person name="Mendez-Garcia C."/>
            <person name="Mesa V."/>
            <person name="Sprenger R.R."/>
            <person name="Richter M."/>
            <person name="Diez M.S."/>
            <person name="Solano J."/>
            <person name="Bargiela R."/>
            <person name="Golyshina O.V."/>
            <person name="Manteca A."/>
            <person name="Ramos J.L."/>
            <person name="Gallego J.R."/>
            <person name="Llorente I."/>
            <person name="Martins Dos Santos V.A."/>
            <person name="Jensen O.N."/>
            <person name="Pelaez A.I."/>
            <person name="Sanchez J."/>
            <person name="Ferrer M."/>
        </authorList>
    </citation>
    <scope>NUCLEOTIDE SEQUENCE</scope>
</reference>
<keyword evidence="9" id="KW-0786">Thiamine pyrophosphate</keyword>
<dbReference type="NCBIfam" id="TIGR02177">
    <property type="entry name" value="PorB_KorB"/>
    <property type="match status" value="1"/>
</dbReference>
<feature type="domain" description="Pyruvate ferredoxin oxidoreductase beta subunit C-terminal" evidence="11">
    <location>
        <begin position="213"/>
        <end position="263"/>
    </location>
</feature>
<dbReference type="PANTHER" id="PTHR48084:SF4">
    <property type="entry name" value="2-OXOGLUTARATE OXIDOREDUCTASE SUBUNIT KORB"/>
    <property type="match status" value="1"/>
</dbReference>
<dbReference type="Pfam" id="PF02775">
    <property type="entry name" value="TPP_enzyme_C"/>
    <property type="match status" value="1"/>
</dbReference>
<dbReference type="AlphaFoldDB" id="T0ZEB8"/>
<dbReference type="InterPro" id="IPR029061">
    <property type="entry name" value="THDP-binding"/>
</dbReference>
<evidence type="ECO:0000256" key="8">
    <source>
        <dbReference type="ARBA" id="ARBA00023014"/>
    </source>
</evidence>
<evidence type="ECO:0000259" key="10">
    <source>
        <dbReference type="Pfam" id="PF02775"/>
    </source>
</evidence>
<keyword evidence="7" id="KW-0408">Iron</keyword>
<evidence type="ECO:0000256" key="9">
    <source>
        <dbReference type="ARBA" id="ARBA00023052"/>
    </source>
</evidence>
<keyword evidence="5" id="KW-0460">Magnesium</keyword>
<evidence type="ECO:0000256" key="1">
    <source>
        <dbReference type="ARBA" id="ARBA00001946"/>
    </source>
</evidence>
<evidence type="ECO:0000256" key="4">
    <source>
        <dbReference type="ARBA" id="ARBA00022723"/>
    </source>
</evidence>
<dbReference type="PANTHER" id="PTHR48084">
    <property type="entry name" value="2-OXOGLUTARATE OXIDOREDUCTASE SUBUNIT KORB-RELATED"/>
    <property type="match status" value="1"/>
</dbReference>
<feature type="non-terminal residue" evidence="12">
    <location>
        <position position="265"/>
    </location>
</feature>
<keyword evidence="4" id="KW-0479">Metal-binding</keyword>
<dbReference type="SUPFAM" id="SSF52518">
    <property type="entry name" value="Thiamin diphosphate-binding fold (THDP-binding)"/>
    <property type="match status" value="1"/>
</dbReference>
<gene>
    <name evidence="12" type="ORF">B1A_14593</name>
</gene>
<evidence type="ECO:0000256" key="6">
    <source>
        <dbReference type="ARBA" id="ARBA00023002"/>
    </source>
</evidence>
<organism evidence="12">
    <name type="scientific">mine drainage metagenome</name>
    <dbReference type="NCBI Taxonomy" id="410659"/>
    <lineage>
        <taxon>unclassified sequences</taxon>
        <taxon>metagenomes</taxon>
        <taxon>ecological metagenomes</taxon>
    </lineage>
</organism>
<dbReference type="GO" id="GO:0030976">
    <property type="term" value="F:thiamine pyrophosphate binding"/>
    <property type="evidence" value="ECO:0007669"/>
    <property type="project" value="InterPro"/>
</dbReference>
<evidence type="ECO:0000256" key="3">
    <source>
        <dbReference type="ARBA" id="ARBA00001966"/>
    </source>
</evidence>
<comment type="cofactor">
    <cofactor evidence="3">
        <name>[4Fe-4S] cluster</name>
        <dbReference type="ChEBI" id="CHEBI:49883"/>
    </cofactor>
</comment>
<protein>
    <submittedName>
        <fullName evidence="12">Pyruvate ferredoxin/flavodoxin oxidoreductase, beta subunit</fullName>
    </submittedName>
</protein>
<dbReference type="CDD" id="cd03375">
    <property type="entry name" value="TPP_OGFOR"/>
    <property type="match status" value="1"/>
</dbReference>
<evidence type="ECO:0000259" key="11">
    <source>
        <dbReference type="Pfam" id="PF12367"/>
    </source>
</evidence>
<dbReference type="InterPro" id="IPR011766">
    <property type="entry name" value="TPP_enzyme_TPP-bd"/>
</dbReference>
<accession>T0ZEB8</accession>
<dbReference type="GO" id="GO:0045333">
    <property type="term" value="P:cellular respiration"/>
    <property type="evidence" value="ECO:0007669"/>
    <property type="project" value="UniProtKB-ARBA"/>
</dbReference>
<dbReference type="InterPro" id="IPR032686">
    <property type="entry name" value="PFO_beta_C"/>
</dbReference>
<comment type="caution">
    <text evidence="12">The sequence shown here is derived from an EMBL/GenBank/DDBJ whole genome shotgun (WGS) entry which is preliminary data.</text>
</comment>
<keyword evidence="8" id="KW-0411">Iron-sulfur</keyword>
<dbReference type="Pfam" id="PF12367">
    <property type="entry name" value="PFO_beta_C"/>
    <property type="match status" value="1"/>
</dbReference>
<comment type="cofactor">
    <cofactor evidence="2">
        <name>thiamine diphosphate</name>
        <dbReference type="ChEBI" id="CHEBI:58937"/>
    </cofactor>
</comment>
<keyword evidence="12" id="KW-0670">Pyruvate</keyword>
<dbReference type="InterPro" id="IPR051457">
    <property type="entry name" value="2-oxoacid:Fd_oxidoreductase"/>
</dbReference>
<evidence type="ECO:0000256" key="5">
    <source>
        <dbReference type="ARBA" id="ARBA00022842"/>
    </source>
</evidence>
<comment type="cofactor">
    <cofactor evidence="1">
        <name>Mg(2+)</name>
        <dbReference type="ChEBI" id="CHEBI:18420"/>
    </cofactor>
</comment>
<dbReference type="InterPro" id="IPR011896">
    <property type="entry name" value="OFOB"/>
</dbReference>
<dbReference type="Gene3D" id="3.40.50.970">
    <property type="match status" value="1"/>
</dbReference>
<keyword evidence="6" id="KW-0560">Oxidoreductase</keyword>
<evidence type="ECO:0000256" key="7">
    <source>
        <dbReference type="ARBA" id="ARBA00023004"/>
    </source>
</evidence>
<evidence type="ECO:0000313" key="12">
    <source>
        <dbReference type="EMBL" id="EQD46501.1"/>
    </source>
</evidence>
<dbReference type="GO" id="GO:0051536">
    <property type="term" value="F:iron-sulfur cluster binding"/>
    <property type="evidence" value="ECO:0007669"/>
    <property type="project" value="UniProtKB-KW"/>
</dbReference>
<sequence>MADSLVAGARPIVGTPLPLITKSDTKPTWCPGCGDYGVVAAIEMAVKRLGLPSHEIVIVSGIGCSSNLPHFLSSYGFHSIHGRALPVAEGIRWANHALTVIGTGGDGDGFGIGAGHFVHAMRRNVKLTYVTMDNQIYGLTTGQASPTSMMGQKTKSTPRGVIENPIDPIALALASGATYVARGFSGDVKHLADLVANGIKHKGFAFVDVMSPCVTYNKINTFDFFRQRVYKLESSGHDPTNIVTAWERALEWGEKIPIGLFYRAD</sequence>
<dbReference type="GO" id="GO:0016625">
    <property type="term" value="F:oxidoreductase activity, acting on the aldehyde or oxo group of donors, iron-sulfur protein as acceptor"/>
    <property type="evidence" value="ECO:0007669"/>
    <property type="project" value="UniProtKB-ARBA"/>
</dbReference>
<dbReference type="EMBL" id="AUZX01010715">
    <property type="protein sequence ID" value="EQD46501.1"/>
    <property type="molecule type" value="Genomic_DNA"/>
</dbReference>
<evidence type="ECO:0000256" key="2">
    <source>
        <dbReference type="ARBA" id="ARBA00001964"/>
    </source>
</evidence>
<feature type="domain" description="Thiamine pyrophosphate enzyme TPP-binding" evidence="10">
    <location>
        <begin position="62"/>
        <end position="209"/>
    </location>
</feature>
<dbReference type="GO" id="GO:0046872">
    <property type="term" value="F:metal ion binding"/>
    <property type="evidence" value="ECO:0007669"/>
    <property type="project" value="UniProtKB-KW"/>
</dbReference>
<name>T0ZEB8_9ZZZZ</name>